<evidence type="ECO:0000313" key="1">
    <source>
        <dbReference type="EMBL" id="SDK07527.1"/>
    </source>
</evidence>
<dbReference type="Proteomes" id="UP000326500">
    <property type="component" value="Unassembled WGS sequence"/>
</dbReference>
<proteinExistence type="predicted"/>
<evidence type="ECO:0000313" key="2">
    <source>
        <dbReference type="Proteomes" id="UP000326500"/>
    </source>
</evidence>
<dbReference type="AlphaFoldDB" id="A0A1G8YXQ1"/>
<dbReference type="EMBL" id="FNFT01000003">
    <property type="protein sequence ID" value="SDK07527.1"/>
    <property type="molecule type" value="Genomic_DNA"/>
</dbReference>
<reference evidence="1 2" key="1">
    <citation type="submission" date="2016-10" db="EMBL/GenBank/DDBJ databases">
        <authorList>
            <person name="Varghese N."/>
            <person name="Submissions S."/>
        </authorList>
    </citation>
    <scope>NUCLEOTIDE SEQUENCE [LARGE SCALE GENOMIC DNA]</scope>
    <source>
        <strain evidence="1 2">DSM 2373</strain>
    </source>
</reference>
<keyword evidence="2" id="KW-1185">Reference proteome</keyword>
<sequence length="53" mass="6268">MSGMNCRHAASSAMKYWRDLSLPVRHLFYPFLSARFVPGRIELFVVEPDIWRI</sequence>
<dbReference type="RefSeq" id="WP_161937557.1">
    <property type="nucleotide sequence ID" value="NZ_BCNX01000003.1"/>
</dbReference>
<name>A0A1G8YXQ1_9EURY</name>
<protein>
    <submittedName>
        <fullName evidence="1">Uncharacterized protein</fullName>
    </submittedName>
</protein>
<dbReference type="STRING" id="2200.GCA_001571405_00039"/>
<organism evidence="1 2">
    <name type="scientific">Methanoculleus thermophilus</name>
    <dbReference type="NCBI Taxonomy" id="2200"/>
    <lineage>
        <taxon>Archaea</taxon>
        <taxon>Methanobacteriati</taxon>
        <taxon>Methanobacteriota</taxon>
        <taxon>Stenosarchaea group</taxon>
        <taxon>Methanomicrobia</taxon>
        <taxon>Methanomicrobiales</taxon>
        <taxon>Methanomicrobiaceae</taxon>
        <taxon>Methanoculleus</taxon>
    </lineage>
</organism>
<gene>
    <name evidence="1" type="ORF">SAMN04488571_103257</name>
</gene>
<accession>A0A1G8YXQ1</accession>